<name>A0A0M3HFQ4_ASCLU</name>
<keyword evidence="2" id="KW-1185">Reference proteome</keyword>
<keyword evidence="1" id="KW-0812">Transmembrane</keyword>
<evidence type="ECO:0000313" key="3">
    <source>
        <dbReference type="WBParaSite" id="ALUE_0000034901-mRNA-1"/>
    </source>
</evidence>
<reference evidence="3" key="1">
    <citation type="submission" date="2017-02" db="UniProtKB">
        <authorList>
            <consortium name="WormBaseParasite"/>
        </authorList>
    </citation>
    <scope>IDENTIFICATION</scope>
</reference>
<keyword evidence="1" id="KW-1133">Transmembrane helix</keyword>
<dbReference type="SUPFAM" id="SSF81321">
    <property type="entry name" value="Family A G protein-coupled receptor-like"/>
    <property type="match status" value="1"/>
</dbReference>
<dbReference type="WBParaSite" id="ALUE_0000034901-mRNA-1">
    <property type="protein sequence ID" value="ALUE_0000034901-mRNA-1"/>
    <property type="gene ID" value="ALUE_0000034901"/>
</dbReference>
<organism evidence="2 3">
    <name type="scientific">Ascaris lumbricoides</name>
    <name type="common">Giant roundworm</name>
    <dbReference type="NCBI Taxonomy" id="6252"/>
    <lineage>
        <taxon>Eukaryota</taxon>
        <taxon>Metazoa</taxon>
        <taxon>Ecdysozoa</taxon>
        <taxon>Nematoda</taxon>
        <taxon>Chromadorea</taxon>
        <taxon>Rhabditida</taxon>
        <taxon>Spirurina</taxon>
        <taxon>Ascaridomorpha</taxon>
        <taxon>Ascaridoidea</taxon>
        <taxon>Ascarididae</taxon>
        <taxon>Ascaris</taxon>
    </lineage>
</organism>
<dbReference type="Gene3D" id="1.20.1070.10">
    <property type="entry name" value="Rhodopsin 7-helix transmembrane proteins"/>
    <property type="match status" value="1"/>
</dbReference>
<keyword evidence="1" id="KW-0472">Membrane</keyword>
<protein>
    <submittedName>
        <fullName evidence="3">G_PROTEIN_RECEP_F1_2 domain-containing protein</fullName>
    </submittedName>
</protein>
<evidence type="ECO:0000256" key="1">
    <source>
        <dbReference type="SAM" id="Phobius"/>
    </source>
</evidence>
<proteinExistence type="predicted"/>
<feature type="transmembrane region" description="Helical" evidence="1">
    <location>
        <begin position="102"/>
        <end position="122"/>
    </location>
</feature>
<dbReference type="AlphaFoldDB" id="A0A0M3HFQ4"/>
<evidence type="ECO:0000313" key="2">
    <source>
        <dbReference type="Proteomes" id="UP000036681"/>
    </source>
</evidence>
<sequence>MGAAISSVLLYPIVIIAWRHYSRSMVQRQEACPLNTVNKRSSHKRFALEGDAFLKAYGNRQRQLTITLGISSIVTLVLYVIPVSIESLTKSLQVEHGFGDLTTVYAVVSSNLNPIFNILVIVSRQKDIAKAVHNVFTDWSCRRNTKVFATRHELASATRNNTNTTVLKSTPPMKRF</sequence>
<accession>A0A0M3HFQ4</accession>
<dbReference type="Proteomes" id="UP000036681">
    <property type="component" value="Unplaced"/>
</dbReference>
<feature type="transmembrane region" description="Helical" evidence="1">
    <location>
        <begin position="64"/>
        <end position="82"/>
    </location>
</feature>